<evidence type="ECO:0000313" key="1">
    <source>
        <dbReference type="EMBL" id="SDX40966.1"/>
    </source>
</evidence>
<dbReference type="CDD" id="cd16423">
    <property type="entry name" value="HAD_BPGM-like"/>
    <property type="match status" value="1"/>
</dbReference>
<dbReference type="Gene3D" id="3.40.50.1000">
    <property type="entry name" value="HAD superfamily/HAD-like"/>
    <property type="match status" value="1"/>
</dbReference>
<evidence type="ECO:0000313" key="2">
    <source>
        <dbReference type="Proteomes" id="UP000198569"/>
    </source>
</evidence>
<accession>A0A1H3BGD7</accession>
<dbReference type="EMBL" id="FNMV01000010">
    <property type="protein sequence ID" value="SDX40966.1"/>
    <property type="molecule type" value="Genomic_DNA"/>
</dbReference>
<dbReference type="Gene3D" id="1.10.150.240">
    <property type="entry name" value="Putative phosphatase, domain 2"/>
    <property type="match status" value="1"/>
</dbReference>
<dbReference type="Proteomes" id="UP000198569">
    <property type="component" value="Unassembled WGS sequence"/>
</dbReference>
<dbReference type="SUPFAM" id="SSF56784">
    <property type="entry name" value="HAD-like"/>
    <property type="match status" value="1"/>
</dbReference>
<dbReference type="OrthoDB" id="9797743at2"/>
<organism evidence="1 2">
    <name type="scientific">Flavobacterium degerlachei</name>
    <dbReference type="NCBI Taxonomy" id="229203"/>
    <lineage>
        <taxon>Bacteria</taxon>
        <taxon>Pseudomonadati</taxon>
        <taxon>Bacteroidota</taxon>
        <taxon>Flavobacteriia</taxon>
        <taxon>Flavobacteriales</taxon>
        <taxon>Flavobacteriaceae</taxon>
        <taxon>Flavobacterium</taxon>
    </lineage>
</organism>
<dbReference type="InterPro" id="IPR023198">
    <property type="entry name" value="PGP-like_dom2"/>
</dbReference>
<dbReference type="InterPro" id="IPR006439">
    <property type="entry name" value="HAD-SF_hydro_IA"/>
</dbReference>
<dbReference type="STRING" id="229203.SAMN05444338_11011"/>
<dbReference type="InterPro" id="IPR023214">
    <property type="entry name" value="HAD_sf"/>
</dbReference>
<dbReference type="Pfam" id="PF13419">
    <property type="entry name" value="HAD_2"/>
    <property type="match status" value="1"/>
</dbReference>
<dbReference type="NCBIfam" id="TIGR01549">
    <property type="entry name" value="HAD-SF-IA-v1"/>
    <property type="match status" value="1"/>
</dbReference>
<dbReference type="InterPro" id="IPR041492">
    <property type="entry name" value="HAD_2"/>
</dbReference>
<dbReference type="SFLD" id="SFLDG01135">
    <property type="entry name" value="C1.5.6:_HAD__Beta-PGM__Phospha"/>
    <property type="match status" value="1"/>
</dbReference>
<dbReference type="InterPro" id="IPR036412">
    <property type="entry name" value="HAD-like_sf"/>
</dbReference>
<gene>
    <name evidence="1" type="ORF">SAMN05444338_11011</name>
</gene>
<keyword evidence="2" id="KW-1185">Reference proteome</keyword>
<protein>
    <submittedName>
        <fullName evidence="1">Haloacid dehalogenase superfamily, subfamily IA, variant 3 with third motif having DD or ED/haloacid dehalogenase superfamily, subfamily IA, variant 1 with third motif having Dx(3-4)D or Dx(3-4)E</fullName>
    </submittedName>
</protein>
<sequence length="223" mass="25601">MIQTVIFDMDGVIVDTEPVHRYAYFQQFSELKIDVTEEMFTSFTGNSTRNTFQKVKDIFQLDHDVEDLIQRKRTIFNDAFDKKADLELLSGVEILIKDFYQKGMQLILASSASKVTIERVFNRFKLHDYFTHIVSGEDFPKSKPHPAIFEHAASLSIAPKENCIVIEDSTNGIKAAKAAGIFCVAYNSFHSKDQDLSEADVVINHFNEIDYEKVARYRLDINK</sequence>
<proteinExistence type="predicted"/>
<dbReference type="NCBIfam" id="TIGR01509">
    <property type="entry name" value="HAD-SF-IA-v3"/>
    <property type="match status" value="1"/>
</dbReference>
<dbReference type="AlphaFoldDB" id="A0A1H3BGD7"/>
<name>A0A1H3BGD7_9FLAO</name>
<dbReference type="SFLD" id="SFLDG01129">
    <property type="entry name" value="C1.5:_HAD__Beta-PGM__Phosphata"/>
    <property type="match status" value="1"/>
</dbReference>
<dbReference type="SFLD" id="SFLDS00003">
    <property type="entry name" value="Haloacid_Dehalogenase"/>
    <property type="match status" value="1"/>
</dbReference>
<dbReference type="PANTHER" id="PTHR18901:SF38">
    <property type="entry name" value="PSEUDOURIDINE-5'-PHOSPHATASE"/>
    <property type="match status" value="1"/>
</dbReference>
<dbReference type="RefSeq" id="WP_091433113.1">
    <property type="nucleotide sequence ID" value="NZ_FNMV01000010.1"/>
</dbReference>
<reference evidence="2" key="1">
    <citation type="submission" date="2016-10" db="EMBL/GenBank/DDBJ databases">
        <authorList>
            <person name="Varghese N."/>
            <person name="Submissions S."/>
        </authorList>
    </citation>
    <scope>NUCLEOTIDE SEQUENCE [LARGE SCALE GENOMIC DNA]</scope>
    <source>
        <strain evidence="2">DSM 15718</strain>
    </source>
</reference>
<dbReference type="PANTHER" id="PTHR18901">
    <property type="entry name" value="2-DEOXYGLUCOSE-6-PHOSPHATE PHOSPHATASE 2"/>
    <property type="match status" value="1"/>
</dbReference>